<dbReference type="PANTHER" id="PTHR40626">
    <property type="entry name" value="MIP31509P"/>
    <property type="match status" value="1"/>
</dbReference>
<keyword evidence="2" id="KW-0479">Metal-binding</keyword>
<keyword evidence="5" id="KW-0862">Zinc</keyword>
<gene>
    <name evidence="9" type="ORF">Amon01_000626900</name>
</gene>
<dbReference type="GO" id="GO:0005634">
    <property type="term" value="C:nucleus"/>
    <property type="evidence" value="ECO:0007669"/>
    <property type="project" value="UniProtKB-SubCell"/>
</dbReference>
<evidence type="ECO:0000256" key="6">
    <source>
        <dbReference type="ARBA" id="ARBA00023242"/>
    </source>
</evidence>
<dbReference type="GO" id="GO:0008270">
    <property type="term" value="F:zinc ion binding"/>
    <property type="evidence" value="ECO:0007669"/>
    <property type="project" value="UniProtKB-KW"/>
</dbReference>
<dbReference type="GO" id="GO:0000785">
    <property type="term" value="C:chromatin"/>
    <property type="evidence" value="ECO:0007669"/>
    <property type="project" value="TreeGrafter"/>
</dbReference>
<name>A0A9W6Z2W6_AMBMO</name>
<feature type="transmembrane region" description="Helical" evidence="8">
    <location>
        <begin position="895"/>
        <end position="917"/>
    </location>
</feature>
<evidence type="ECO:0000256" key="4">
    <source>
        <dbReference type="ARBA" id="ARBA00022771"/>
    </source>
</evidence>
<evidence type="ECO:0000256" key="1">
    <source>
        <dbReference type="ARBA" id="ARBA00004123"/>
    </source>
</evidence>
<keyword evidence="8" id="KW-0812">Transmembrane</keyword>
<dbReference type="AlphaFoldDB" id="A0A9W6Z2W6"/>
<dbReference type="InterPro" id="IPR051059">
    <property type="entry name" value="VerF-like"/>
</dbReference>
<keyword evidence="8" id="KW-0472">Membrane</keyword>
<dbReference type="EMBL" id="BSXU01003892">
    <property type="protein sequence ID" value="GMG40534.1"/>
    <property type="molecule type" value="Genomic_DNA"/>
</dbReference>
<dbReference type="Proteomes" id="UP001165063">
    <property type="component" value="Unassembled WGS sequence"/>
</dbReference>
<evidence type="ECO:0000313" key="9">
    <source>
        <dbReference type="EMBL" id="GMG40534.1"/>
    </source>
</evidence>
<dbReference type="GO" id="GO:0000981">
    <property type="term" value="F:DNA-binding transcription factor activity, RNA polymerase II-specific"/>
    <property type="evidence" value="ECO:0007669"/>
    <property type="project" value="InterPro"/>
</dbReference>
<evidence type="ECO:0000256" key="5">
    <source>
        <dbReference type="ARBA" id="ARBA00022833"/>
    </source>
</evidence>
<evidence type="ECO:0000256" key="3">
    <source>
        <dbReference type="ARBA" id="ARBA00022737"/>
    </source>
</evidence>
<feature type="compositionally biased region" description="Low complexity" evidence="7">
    <location>
        <begin position="827"/>
        <end position="848"/>
    </location>
</feature>
<evidence type="ECO:0000256" key="8">
    <source>
        <dbReference type="SAM" id="Phobius"/>
    </source>
</evidence>
<dbReference type="OrthoDB" id="10018191at2759"/>
<feature type="region of interest" description="Disordered" evidence="7">
    <location>
        <begin position="354"/>
        <end position="396"/>
    </location>
</feature>
<evidence type="ECO:0000256" key="2">
    <source>
        <dbReference type="ARBA" id="ARBA00022723"/>
    </source>
</evidence>
<keyword evidence="6" id="KW-0539">Nucleus</keyword>
<sequence>MSNNNNNNTIESTVSTFIVGNGKNNNNNNNYKSNNNDNVIANEDEEGDKFLRDVDLRLDFGLSAHAATNMNRRASFSAMSGPNYTLNSNEPYATENVEFSTPQFYDHDGGAADEENWLNSFPNGDHNDVVDQVTGDFIQPHGVDVDVDGDAEMADIVGGSGDAAAVGYSFYDVPSRNFGTLFTHSSMTNKQSQQQQQQQQQSQSTQQQQQQQEAQPQQPTEVSPPPFKPLSPIMQEEIDSQPDPESTLHKMQSMNHNCLSPTCHEKVRSWQETLFNQDINDLEALADLNISERYGPGLAQGYSFYGGASGNGTGTVGATSGQSTVSASLGNGNGADLSSNATISPILLDNSLSQQNSPVGCDGDESDIEKVNGKSHEQQQQQQQKHHLDSTANSDSKQYPVLSDSIRYNAMFDDFSPSNFSKYSRVKLFTPKIRSYIHHSLAKYPFLGVASPTLPTNDTLNHYIDQFQSNFLNHHPFIHKSTLNEFAIMKSALNGLQAQTGGVSGNGDVENNSKTTAAAPDSTRVVLDDHCVDNTRVSLVCLPLLIATIGAIVSNDKVDAANLYEASRRCIHVYLETRKKLTRVPVSTDDKNVGADAGSKNDNGFNGTNSSPLWLIQSLTLSVIYGLFADEEISLNVIIRQVNALNSLIKTSGLNLISFDYSSMFKNSSASTTNSDNDPSDYFEQFVTNESTVRTIHMIFHISTLLSTLYNIVPSLKIDDLLIDLPCSTLLWDSCNSSEFGKIVESFEFEPESYQDVLQKLLNLDFNKIDHETGLVCVENQDGCEEKVNFLFDHHVSEFGLICIQNGLHQLAYFKQLNCSRGGADNSNSTTTNGFTTSTTTKKSTTASSTADFGATAETAEEDRLVQVGQHWNLILKPCKIYNESSEIFNDFSMISMNCIITISISLKMLVLWLTLVSKVN</sequence>
<protein>
    <submittedName>
        <fullName evidence="9">Unnamed protein product</fullName>
    </submittedName>
</protein>
<keyword evidence="4" id="KW-0863">Zinc-finger</keyword>
<reference evidence="9" key="1">
    <citation type="submission" date="2023-04" db="EMBL/GenBank/DDBJ databases">
        <title>Ambrosiozyma monospora NBRC 1965.</title>
        <authorList>
            <person name="Ichikawa N."/>
            <person name="Sato H."/>
            <person name="Tonouchi N."/>
        </authorList>
    </citation>
    <scope>NUCLEOTIDE SEQUENCE</scope>
    <source>
        <strain evidence="9">NBRC 1965</strain>
    </source>
</reference>
<keyword evidence="3" id="KW-0677">Repeat</keyword>
<dbReference type="PANTHER" id="PTHR40626:SF28">
    <property type="entry name" value="REGULATORY PROTEIN ADR1"/>
    <property type="match status" value="1"/>
</dbReference>
<organism evidence="9 10">
    <name type="scientific">Ambrosiozyma monospora</name>
    <name type="common">Yeast</name>
    <name type="synonym">Endomycopsis monosporus</name>
    <dbReference type="NCBI Taxonomy" id="43982"/>
    <lineage>
        <taxon>Eukaryota</taxon>
        <taxon>Fungi</taxon>
        <taxon>Dikarya</taxon>
        <taxon>Ascomycota</taxon>
        <taxon>Saccharomycotina</taxon>
        <taxon>Pichiomycetes</taxon>
        <taxon>Pichiales</taxon>
        <taxon>Pichiaceae</taxon>
        <taxon>Ambrosiozyma</taxon>
    </lineage>
</organism>
<feature type="compositionally biased region" description="Basic and acidic residues" evidence="7">
    <location>
        <begin position="368"/>
        <end position="377"/>
    </location>
</feature>
<keyword evidence="8" id="KW-1133">Transmembrane helix</keyword>
<feature type="region of interest" description="Disordered" evidence="7">
    <location>
        <begin position="186"/>
        <end position="251"/>
    </location>
</feature>
<comment type="subcellular location">
    <subcellularLocation>
        <location evidence="1">Nucleus</location>
    </subcellularLocation>
</comment>
<feature type="compositionally biased region" description="Low complexity" evidence="7">
    <location>
        <begin position="191"/>
        <end position="218"/>
    </location>
</feature>
<keyword evidence="10" id="KW-1185">Reference proteome</keyword>
<proteinExistence type="predicted"/>
<comment type="caution">
    <text evidence="9">The sequence shown here is derived from an EMBL/GenBank/DDBJ whole genome shotgun (WGS) entry which is preliminary data.</text>
</comment>
<feature type="region of interest" description="Disordered" evidence="7">
    <location>
        <begin position="826"/>
        <end position="848"/>
    </location>
</feature>
<accession>A0A9W6Z2W6</accession>
<dbReference type="GO" id="GO:0000978">
    <property type="term" value="F:RNA polymerase II cis-regulatory region sequence-specific DNA binding"/>
    <property type="evidence" value="ECO:0007669"/>
    <property type="project" value="InterPro"/>
</dbReference>
<evidence type="ECO:0000313" key="10">
    <source>
        <dbReference type="Proteomes" id="UP001165063"/>
    </source>
</evidence>
<evidence type="ECO:0000256" key="7">
    <source>
        <dbReference type="SAM" id="MobiDB-lite"/>
    </source>
</evidence>